<protein>
    <submittedName>
        <fullName evidence="2">Uncharacterized protein</fullName>
    </submittedName>
</protein>
<sequence length="73" mass="7873">MYIACRTGSDPDRLPRPFHDGSTEGGRTKPIGFLRNPRLPERPEEHGRQTDREAGIAGADQGFGIPGVDGVSV</sequence>
<evidence type="ECO:0000313" key="2">
    <source>
        <dbReference type="EMBL" id="GAA4651504.1"/>
    </source>
</evidence>
<feature type="compositionally biased region" description="Basic and acidic residues" evidence="1">
    <location>
        <begin position="38"/>
        <end position="54"/>
    </location>
</feature>
<organism evidence="2 3">
    <name type="scientific">Kistimonas scapharcae</name>
    <dbReference type="NCBI Taxonomy" id="1036133"/>
    <lineage>
        <taxon>Bacteria</taxon>
        <taxon>Pseudomonadati</taxon>
        <taxon>Pseudomonadota</taxon>
        <taxon>Gammaproteobacteria</taxon>
        <taxon>Oceanospirillales</taxon>
        <taxon>Endozoicomonadaceae</taxon>
        <taxon>Kistimonas</taxon>
    </lineage>
</organism>
<reference evidence="3" key="1">
    <citation type="journal article" date="2019" name="Int. J. Syst. Evol. Microbiol.">
        <title>The Global Catalogue of Microorganisms (GCM) 10K type strain sequencing project: providing services to taxonomists for standard genome sequencing and annotation.</title>
        <authorList>
            <consortium name="The Broad Institute Genomics Platform"/>
            <consortium name="The Broad Institute Genome Sequencing Center for Infectious Disease"/>
            <person name="Wu L."/>
            <person name="Ma J."/>
        </authorList>
    </citation>
    <scope>NUCLEOTIDE SEQUENCE [LARGE SCALE GENOMIC DNA]</scope>
    <source>
        <strain evidence="3">JCM 17805</strain>
    </source>
</reference>
<gene>
    <name evidence="2" type="ORF">GCM10023116_37880</name>
</gene>
<name>A0ABP8V686_9GAMM</name>
<dbReference type="EMBL" id="BAABFL010000454">
    <property type="protein sequence ID" value="GAA4651504.1"/>
    <property type="molecule type" value="Genomic_DNA"/>
</dbReference>
<feature type="compositionally biased region" description="Basic and acidic residues" evidence="1">
    <location>
        <begin position="9"/>
        <end position="22"/>
    </location>
</feature>
<feature type="region of interest" description="Disordered" evidence="1">
    <location>
        <begin position="1"/>
        <end position="73"/>
    </location>
</feature>
<keyword evidence="3" id="KW-1185">Reference proteome</keyword>
<proteinExistence type="predicted"/>
<evidence type="ECO:0000313" key="3">
    <source>
        <dbReference type="Proteomes" id="UP001500604"/>
    </source>
</evidence>
<dbReference type="Proteomes" id="UP001500604">
    <property type="component" value="Unassembled WGS sequence"/>
</dbReference>
<accession>A0ABP8V686</accession>
<evidence type="ECO:0000256" key="1">
    <source>
        <dbReference type="SAM" id="MobiDB-lite"/>
    </source>
</evidence>
<comment type="caution">
    <text evidence="2">The sequence shown here is derived from an EMBL/GenBank/DDBJ whole genome shotgun (WGS) entry which is preliminary data.</text>
</comment>